<organism evidence="3">
    <name type="scientific">marine metagenome</name>
    <dbReference type="NCBI Taxonomy" id="408172"/>
    <lineage>
        <taxon>unclassified sequences</taxon>
        <taxon>metagenomes</taxon>
        <taxon>ecological metagenomes</taxon>
    </lineage>
</organism>
<evidence type="ECO:0000313" key="3">
    <source>
        <dbReference type="EMBL" id="SUZ65734.1"/>
    </source>
</evidence>
<name>A0A381PGG5_9ZZZZ</name>
<evidence type="ECO:0000256" key="2">
    <source>
        <dbReference type="SAM" id="Phobius"/>
    </source>
</evidence>
<dbReference type="InterPro" id="IPR042106">
    <property type="entry name" value="Nuo/plastoQ_OxRdtase_6_NuoJ"/>
</dbReference>
<dbReference type="GO" id="GO:0008137">
    <property type="term" value="F:NADH dehydrogenase (ubiquinone) activity"/>
    <property type="evidence" value="ECO:0007669"/>
    <property type="project" value="InterPro"/>
</dbReference>
<feature type="transmembrane region" description="Helical" evidence="2">
    <location>
        <begin position="7"/>
        <end position="27"/>
    </location>
</feature>
<sequence>VLAARNPVHAALFLVQTLFGVAVLFVLQDATFLAAVQVIVYAGAVVILFLFVIMLLGVDRAEDLGVEPIVGQRPIAALIGASLLGLLLTVLLVSVDGPTGARAADAPLGGADDNTRRLGEALFTDHVFAVELTALLLTVAVVGAVVLARRLRGPLQPLPVVAVASMVDDGSVGNDETAGEDGSVPGAAEPKDGIHEAPDEGEGAA</sequence>
<dbReference type="EMBL" id="UINC01000967">
    <property type="protein sequence ID" value="SUZ65734.1"/>
    <property type="molecule type" value="Genomic_DNA"/>
</dbReference>
<dbReference type="InterPro" id="IPR001457">
    <property type="entry name" value="NADH_UbQ/plastoQ_OxRdtase_su6"/>
</dbReference>
<keyword evidence="2" id="KW-1133">Transmembrane helix</keyword>
<keyword evidence="2" id="KW-0812">Transmembrane</keyword>
<evidence type="ECO:0008006" key="4">
    <source>
        <dbReference type="Google" id="ProtNLM"/>
    </source>
</evidence>
<keyword evidence="2" id="KW-0472">Membrane</keyword>
<protein>
    <recommendedName>
        <fullName evidence="4">NADH-quinone oxidoreductase subunit J</fullName>
    </recommendedName>
</protein>
<feature type="region of interest" description="Disordered" evidence="1">
    <location>
        <begin position="171"/>
        <end position="205"/>
    </location>
</feature>
<accession>A0A381PGG5</accession>
<dbReference type="Pfam" id="PF00499">
    <property type="entry name" value="Oxidored_q3"/>
    <property type="match status" value="1"/>
</dbReference>
<feature type="transmembrane region" description="Helical" evidence="2">
    <location>
        <begin position="127"/>
        <end position="148"/>
    </location>
</feature>
<dbReference type="Gene3D" id="1.20.120.1200">
    <property type="entry name" value="NADH-ubiquinone/plastoquinone oxidoreductase chain 6, subunit NuoJ"/>
    <property type="match status" value="1"/>
</dbReference>
<dbReference type="PANTHER" id="PTHR33269:SF17">
    <property type="entry name" value="NADH-UBIQUINONE OXIDOREDUCTASE CHAIN 6"/>
    <property type="match status" value="1"/>
</dbReference>
<feature type="transmembrane region" description="Helical" evidence="2">
    <location>
        <begin position="75"/>
        <end position="95"/>
    </location>
</feature>
<evidence type="ECO:0000256" key="1">
    <source>
        <dbReference type="SAM" id="MobiDB-lite"/>
    </source>
</evidence>
<feature type="transmembrane region" description="Helical" evidence="2">
    <location>
        <begin position="33"/>
        <end position="55"/>
    </location>
</feature>
<feature type="non-terminal residue" evidence="3">
    <location>
        <position position="1"/>
    </location>
</feature>
<proteinExistence type="predicted"/>
<feature type="compositionally biased region" description="Basic and acidic residues" evidence="1">
    <location>
        <begin position="189"/>
        <end position="198"/>
    </location>
</feature>
<gene>
    <name evidence="3" type="ORF">METZ01_LOCUS18588</name>
</gene>
<dbReference type="AlphaFoldDB" id="A0A381PGG5"/>
<reference evidence="3" key="1">
    <citation type="submission" date="2018-05" db="EMBL/GenBank/DDBJ databases">
        <authorList>
            <person name="Lanie J.A."/>
            <person name="Ng W.-L."/>
            <person name="Kazmierczak K.M."/>
            <person name="Andrzejewski T.M."/>
            <person name="Davidsen T.M."/>
            <person name="Wayne K.J."/>
            <person name="Tettelin H."/>
            <person name="Glass J.I."/>
            <person name="Rusch D."/>
            <person name="Podicherti R."/>
            <person name="Tsui H.-C.T."/>
            <person name="Winkler M.E."/>
        </authorList>
    </citation>
    <scope>NUCLEOTIDE SEQUENCE</scope>
</reference>
<dbReference type="PANTHER" id="PTHR33269">
    <property type="entry name" value="NADH-UBIQUINONE OXIDOREDUCTASE CHAIN 6"/>
    <property type="match status" value="1"/>
</dbReference>